<comment type="caution">
    <text evidence="2">The sequence shown here is derived from an EMBL/GenBank/DDBJ whole genome shotgun (WGS) entry which is preliminary data.</text>
</comment>
<sequence length="156" mass="17085">MKRLLALSILSLSSLSVNAWEPVQDGASMSGDNGINAVLALRNGAAFTSLTFNVPESYKARDARCIVEVDGKKLKDGTSYSYLNSDKKIEATLAFNIVNKSWDGQTSVQLQKRDFPAVNQLKRGNVATLRCAEDGVITDFNVSLRGFTKAFNNLYK</sequence>
<dbReference type="EMBL" id="PDGH01000126">
    <property type="protein sequence ID" value="POB44049.1"/>
    <property type="molecule type" value="Genomic_DNA"/>
</dbReference>
<organism evidence="2 3">
    <name type="scientific">Vibrio vulnificus</name>
    <dbReference type="NCBI Taxonomy" id="672"/>
    <lineage>
        <taxon>Bacteria</taxon>
        <taxon>Pseudomonadati</taxon>
        <taxon>Pseudomonadota</taxon>
        <taxon>Gammaproteobacteria</taxon>
        <taxon>Vibrionales</taxon>
        <taxon>Vibrionaceae</taxon>
        <taxon>Vibrio</taxon>
    </lineage>
</organism>
<evidence type="ECO:0000313" key="2">
    <source>
        <dbReference type="EMBL" id="POB44049.1"/>
    </source>
</evidence>
<reference evidence="2 3" key="1">
    <citation type="journal article" date="2018" name="Front. Microbiol.">
        <title>Phylogeny of Vibrio vulnificus from the Analysis of the Core-Genome: Implications for Intra-Species Taxonomy.</title>
        <authorList>
            <person name="Roig F.J."/>
            <person name="Gonzalez-Candelas F."/>
            <person name="Sanjuan E."/>
            <person name="Fouz B."/>
            <person name="Feil E.J."/>
            <person name="Llorens C."/>
            <person name="Baker-Austin C."/>
            <person name="Oliver J.D."/>
            <person name="Danin-Poleg Y."/>
            <person name="Gibas C.J."/>
            <person name="Kashi Y."/>
            <person name="Gulig P.A."/>
            <person name="Morrison S.S."/>
            <person name="Amaro C."/>
        </authorList>
    </citation>
    <scope>NUCLEOTIDE SEQUENCE [LARGE SCALE GENOMIC DNA]</scope>
    <source>
        <strain evidence="2 3">CECT4608</strain>
    </source>
</reference>
<name>A0A2S3QYN8_VIBVL</name>
<gene>
    <name evidence="2" type="ORF">CRN52_20240</name>
</gene>
<protein>
    <submittedName>
        <fullName evidence="2">Uncharacterized protein</fullName>
    </submittedName>
</protein>
<evidence type="ECO:0000313" key="3">
    <source>
        <dbReference type="Proteomes" id="UP000237466"/>
    </source>
</evidence>
<dbReference type="Proteomes" id="UP000237466">
    <property type="component" value="Unassembled WGS sequence"/>
</dbReference>
<feature type="chain" id="PRO_5015527568" evidence="1">
    <location>
        <begin position="20"/>
        <end position="156"/>
    </location>
</feature>
<accession>A0A2S3QYN8</accession>
<proteinExistence type="predicted"/>
<evidence type="ECO:0000256" key="1">
    <source>
        <dbReference type="SAM" id="SignalP"/>
    </source>
</evidence>
<feature type="signal peptide" evidence="1">
    <location>
        <begin position="1"/>
        <end position="19"/>
    </location>
</feature>
<dbReference type="RefSeq" id="WP_103201058.1">
    <property type="nucleotide sequence ID" value="NZ_JAFKOT010000003.1"/>
</dbReference>
<keyword evidence="1" id="KW-0732">Signal</keyword>
<dbReference type="AlphaFoldDB" id="A0A2S3QYN8"/>